<gene>
    <name evidence="4" type="ORF">MARU1_001391</name>
</gene>
<evidence type="ECO:0000256" key="2">
    <source>
        <dbReference type="ARBA" id="ARBA00013807"/>
    </source>
</evidence>
<sequence>MARIQSDVLHAQDAERLLGLRCTPALQSTSILAQRRYKFELRHSYDLLRRARRNREQALSDLYDTLEARKKALGEKQQRLQAIRARMKNIRLARTKLSDDKDLVLSELNNIQKKVGLHRARLLRDLDDIYPIQLVHARDLLYSIVDLPLPNGIATTKENTTTLVHRTNLDETSAALAYVAQLMILLSTYLQTTLPYPLTSSGSRATVQDRISIMTGPRSFILSGKDNELYRYEYAVFLLNKDLERLMNKFNVPLLDLRNTLPNLKNLLVTLSAATLT</sequence>
<organism evidence="4 5">
    <name type="scientific">Malassezia arunalokei</name>
    <dbReference type="NCBI Taxonomy" id="1514897"/>
    <lineage>
        <taxon>Eukaryota</taxon>
        <taxon>Fungi</taxon>
        <taxon>Dikarya</taxon>
        <taxon>Basidiomycota</taxon>
        <taxon>Ustilaginomycotina</taxon>
        <taxon>Malasseziomycetes</taxon>
        <taxon>Malasseziales</taxon>
        <taxon>Malasseziaceae</taxon>
        <taxon>Malassezia</taxon>
    </lineage>
</organism>
<protein>
    <recommendedName>
        <fullName evidence="2">Autophagy-related protein 14</fullName>
    </recommendedName>
</protein>
<keyword evidence="5" id="KW-1185">Reference proteome</keyword>
<dbReference type="Proteomes" id="UP001217582">
    <property type="component" value="Chromosome 2"/>
</dbReference>
<dbReference type="PANTHER" id="PTHR15157:SF5">
    <property type="entry name" value="UV RADIATION RESISTANCE-ASSOCIATED GENE PROTEIN"/>
    <property type="match status" value="1"/>
</dbReference>
<dbReference type="GO" id="GO:0000149">
    <property type="term" value="F:SNARE binding"/>
    <property type="evidence" value="ECO:0007669"/>
    <property type="project" value="TreeGrafter"/>
</dbReference>
<dbReference type="AlphaFoldDB" id="A0AAJ5YZL1"/>
<dbReference type="GO" id="GO:0005768">
    <property type="term" value="C:endosome"/>
    <property type="evidence" value="ECO:0007669"/>
    <property type="project" value="TreeGrafter"/>
</dbReference>
<dbReference type="GO" id="GO:0000323">
    <property type="term" value="C:lytic vacuole"/>
    <property type="evidence" value="ECO:0007669"/>
    <property type="project" value="TreeGrafter"/>
</dbReference>
<dbReference type="PANTHER" id="PTHR15157">
    <property type="entry name" value="UV RADIATION RESISTANCE-ASSOCIATED GENE PROTEIN"/>
    <property type="match status" value="1"/>
</dbReference>
<keyword evidence="3" id="KW-0175">Coiled coil</keyword>
<evidence type="ECO:0000256" key="3">
    <source>
        <dbReference type="ARBA" id="ARBA00023054"/>
    </source>
</evidence>
<comment type="similarity">
    <text evidence="1">Belongs to the ATG14 family.</text>
</comment>
<evidence type="ECO:0000313" key="5">
    <source>
        <dbReference type="Proteomes" id="UP001217582"/>
    </source>
</evidence>
<proteinExistence type="inferred from homology"/>
<dbReference type="InterPro" id="IPR018791">
    <property type="entry name" value="UV_resistance/autophagy_Atg14"/>
</dbReference>
<accession>A0AAJ5YZL1</accession>
<dbReference type="EMBL" id="CP119917">
    <property type="protein sequence ID" value="WFD15373.1"/>
    <property type="molecule type" value="Genomic_DNA"/>
</dbReference>
<dbReference type="GO" id="GO:0035493">
    <property type="term" value="P:SNARE complex assembly"/>
    <property type="evidence" value="ECO:0007669"/>
    <property type="project" value="TreeGrafter"/>
</dbReference>
<dbReference type="GO" id="GO:0032991">
    <property type="term" value="C:protein-containing complex"/>
    <property type="evidence" value="ECO:0007669"/>
    <property type="project" value="UniProtKB-ARBA"/>
</dbReference>
<reference evidence="4 5" key="1">
    <citation type="submission" date="2023-03" db="EMBL/GenBank/DDBJ databases">
        <title>Mating type loci evolution in Malassezia.</title>
        <authorList>
            <person name="Coelho M.A."/>
        </authorList>
    </citation>
    <scope>NUCLEOTIDE SEQUENCE [LARGE SCALE GENOMIC DNA]</scope>
    <source>
        <strain evidence="4 5">CBS 13387</strain>
    </source>
</reference>
<evidence type="ECO:0000313" key="4">
    <source>
        <dbReference type="EMBL" id="WFD15373.1"/>
    </source>
</evidence>
<dbReference type="Pfam" id="PF10186">
    <property type="entry name" value="ATG14"/>
    <property type="match status" value="1"/>
</dbReference>
<name>A0AAJ5YZL1_9BASI</name>
<evidence type="ECO:0000256" key="1">
    <source>
        <dbReference type="ARBA" id="ARBA00009574"/>
    </source>
</evidence>